<accession>A0A484BSU6</accession>
<protein>
    <submittedName>
        <fullName evidence="2">Uncharacterized protein</fullName>
    </submittedName>
</protein>
<dbReference type="Proteomes" id="UP000295192">
    <property type="component" value="Unassembled WGS sequence"/>
</dbReference>
<dbReference type="AlphaFoldDB" id="A0A484BSU6"/>
<evidence type="ECO:0000313" key="3">
    <source>
        <dbReference type="Proteomes" id="UP000295192"/>
    </source>
</evidence>
<reference evidence="2 3" key="1">
    <citation type="journal article" date="2019" name="J. Hered.">
        <title>An Improved Genome Assembly for Drosophila navojoa, the Basal Species in the mojavensis Cluster.</title>
        <authorList>
            <person name="Vanderlinde T."/>
            <person name="Dupim E.G."/>
            <person name="Nazario-Yepiz N.O."/>
            <person name="Carvalho A.B."/>
        </authorList>
    </citation>
    <scope>NUCLEOTIDE SEQUENCE [LARGE SCALE GENOMIC DNA]</scope>
    <source>
        <strain evidence="2">Navoj_Jal97</strain>
        <tissue evidence="2">Whole organism</tissue>
    </source>
</reference>
<name>A0A484BSU6_DRONA</name>
<organism evidence="2 3">
    <name type="scientific">Drosophila navojoa</name>
    <name type="common">Fruit fly</name>
    <dbReference type="NCBI Taxonomy" id="7232"/>
    <lineage>
        <taxon>Eukaryota</taxon>
        <taxon>Metazoa</taxon>
        <taxon>Ecdysozoa</taxon>
        <taxon>Arthropoda</taxon>
        <taxon>Hexapoda</taxon>
        <taxon>Insecta</taxon>
        <taxon>Pterygota</taxon>
        <taxon>Neoptera</taxon>
        <taxon>Endopterygota</taxon>
        <taxon>Diptera</taxon>
        <taxon>Brachycera</taxon>
        <taxon>Muscomorpha</taxon>
        <taxon>Ephydroidea</taxon>
        <taxon>Drosophilidae</taxon>
        <taxon>Drosophila</taxon>
    </lineage>
</organism>
<gene>
    <name evidence="2" type="ORF">AWZ03_001556</name>
</gene>
<keyword evidence="1" id="KW-0732">Signal</keyword>
<feature type="chain" id="PRO_5019754309" evidence="1">
    <location>
        <begin position="17"/>
        <end position="88"/>
    </location>
</feature>
<comment type="caution">
    <text evidence="2">The sequence shown here is derived from an EMBL/GenBank/DDBJ whole genome shotgun (WGS) entry which is preliminary data.</text>
</comment>
<dbReference type="EMBL" id="LSRL02000006">
    <property type="protein sequence ID" value="TDG51886.1"/>
    <property type="molecule type" value="Genomic_DNA"/>
</dbReference>
<sequence>MILRILVLSLFSAAQSQYHQFGAQLQSPHGSECALLLAGPGRSSVYDYNVNLFRGTLRGNMHALSILYTYDNNNNNNNDNDNDGDSWL</sequence>
<evidence type="ECO:0000313" key="2">
    <source>
        <dbReference type="EMBL" id="TDG51886.1"/>
    </source>
</evidence>
<proteinExistence type="predicted"/>
<evidence type="ECO:0000256" key="1">
    <source>
        <dbReference type="SAM" id="SignalP"/>
    </source>
</evidence>
<keyword evidence="3" id="KW-1185">Reference proteome</keyword>
<dbReference type="OrthoDB" id="823504at2759"/>
<feature type="signal peptide" evidence="1">
    <location>
        <begin position="1"/>
        <end position="16"/>
    </location>
</feature>